<gene>
    <name evidence="1" type="ORF">J2W83_004930</name>
</gene>
<protein>
    <submittedName>
        <fullName evidence="1">Uncharacterized protein</fullName>
    </submittedName>
</protein>
<evidence type="ECO:0000313" key="1">
    <source>
        <dbReference type="EMBL" id="MDR6715290.1"/>
    </source>
</evidence>
<sequence length="68" mass="7881">MNKLKALNAVTTRYLSRFSGKQFFFAFAVTTAINFWLSFTVAEYSSIYLSILGGWFFGMMFIKRESVK</sequence>
<keyword evidence="2" id="KW-1185">Reference proteome</keyword>
<dbReference type="Proteomes" id="UP001259587">
    <property type="component" value="Unassembled WGS sequence"/>
</dbReference>
<accession>A0ACC6K9W3</accession>
<reference evidence="1" key="1">
    <citation type="submission" date="2023-07" db="EMBL/GenBank/DDBJ databases">
        <title>Sorghum-associated microbial communities from plants grown in Nebraska, USA.</title>
        <authorList>
            <person name="Schachtman D."/>
        </authorList>
    </citation>
    <scope>NUCLEOTIDE SEQUENCE</scope>
    <source>
        <strain evidence="1">BE56</strain>
    </source>
</reference>
<dbReference type="EMBL" id="JAVDTH010000047">
    <property type="protein sequence ID" value="MDR6715290.1"/>
    <property type="molecule type" value="Genomic_DNA"/>
</dbReference>
<name>A0ACC6K9W3_9PSED</name>
<comment type="caution">
    <text evidence="1">The sequence shown here is derived from an EMBL/GenBank/DDBJ whole genome shotgun (WGS) entry which is preliminary data.</text>
</comment>
<organism evidence="1 2">
    <name type="scientific">Pseudomonas hunanensis</name>
    <dbReference type="NCBI Taxonomy" id="1247546"/>
    <lineage>
        <taxon>Bacteria</taxon>
        <taxon>Pseudomonadati</taxon>
        <taxon>Pseudomonadota</taxon>
        <taxon>Gammaproteobacteria</taxon>
        <taxon>Pseudomonadales</taxon>
        <taxon>Pseudomonadaceae</taxon>
        <taxon>Pseudomonas</taxon>
    </lineage>
</organism>
<evidence type="ECO:0000313" key="2">
    <source>
        <dbReference type="Proteomes" id="UP001259587"/>
    </source>
</evidence>
<proteinExistence type="predicted"/>